<evidence type="ECO:0000313" key="10">
    <source>
        <dbReference type="Proteomes" id="UP000887568"/>
    </source>
</evidence>
<dbReference type="SUPFAM" id="SSF48264">
    <property type="entry name" value="Cytochrome P450"/>
    <property type="match status" value="1"/>
</dbReference>
<dbReference type="PRINTS" id="PR00463">
    <property type="entry name" value="EP450I"/>
</dbReference>
<keyword evidence="6" id="KW-0472">Membrane</keyword>
<dbReference type="GO" id="GO:0016712">
    <property type="term" value="F:oxidoreductase activity, acting on paired donors, with incorporation or reduction of molecular oxygen, reduced flavin or flavoprotein as one donor, and incorporation of one atom of oxygen"/>
    <property type="evidence" value="ECO:0007669"/>
    <property type="project" value="InterPro"/>
</dbReference>
<feature type="binding site" description="axial binding residue" evidence="7">
    <location>
        <position position="449"/>
    </location>
    <ligand>
        <name>heme</name>
        <dbReference type="ChEBI" id="CHEBI:30413"/>
    </ligand>
    <ligandPart>
        <name>Fe</name>
        <dbReference type="ChEBI" id="CHEBI:18248"/>
    </ligandPart>
</feature>
<reference evidence="9" key="1">
    <citation type="submission" date="2022-11" db="UniProtKB">
        <authorList>
            <consortium name="EnsemblMetazoa"/>
        </authorList>
    </citation>
    <scope>IDENTIFICATION</scope>
</reference>
<dbReference type="GO" id="GO:0016020">
    <property type="term" value="C:membrane"/>
    <property type="evidence" value="ECO:0007669"/>
    <property type="project" value="UniProtKB-SubCell"/>
</dbReference>
<dbReference type="InterPro" id="IPR017972">
    <property type="entry name" value="Cyt_P450_CS"/>
</dbReference>
<dbReference type="PANTHER" id="PTHR24300:SF417">
    <property type="entry name" value="CYTOCHROME P450 508B1-RELATED"/>
    <property type="match status" value="1"/>
</dbReference>
<keyword evidence="8" id="KW-0503">Monooxygenase</keyword>
<name>A0A913Z5E7_PATMI</name>
<dbReference type="InterPro" id="IPR001128">
    <property type="entry name" value="Cyt_P450"/>
</dbReference>
<dbReference type="GeneID" id="119720577"/>
<dbReference type="InterPro" id="IPR002401">
    <property type="entry name" value="Cyt_P450_E_grp-I"/>
</dbReference>
<dbReference type="InterPro" id="IPR008069">
    <property type="entry name" value="Cyt_P450_E_grp-I_CYP2D-like"/>
</dbReference>
<comment type="similarity">
    <text evidence="2 8">Belongs to the cytochrome P450 family.</text>
</comment>
<evidence type="ECO:0000256" key="5">
    <source>
        <dbReference type="ARBA" id="ARBA00023004"/>
    </source>
</evidence>
<dbReference type="FunFam" id="1.10.630.10:FF:000004">
    <property type="entry name" value="cytochrome P450 2D15 isoform X1"/>
    <property type="match status" value="1"/>
</dbReference>
<dbReference type="GO" id="GO:0005506">
    <property type="term" value="F:iron ion binding"/>
    <property type="evidence" value="ECO:0007669"/>
    <property type="project" value="InterPro"/>
</dbReference>
<keyword evidence="7 8" id="KW-0349">Heme</keyword>
<dbReference type="OrthoDB" id="1844152at2759"/>
<dbReference type="GO" id="GO:0020037">
    <property type="term" value="F:heme binding"/>
    <property type="evidence" value="ECO:0007669"/>
    <property type="project" value="InterPro"/>
</dbReference>
<dbReference type="EnsemblMetazoa" id="XM_038190303.1">
    <property type="protein sequence ID" value="XP_038046231.1"/>
    <property type="gene ID" value="LOC119720577"/>
</dbReference>
<dbReference type="PRINTS" id="PR01686">
    <property type="entry name" value="EP450ICYP2D"/>
</dbReference>
<accession>A0A913Z5E7</accession>
<dbReference type="PROSITE" id="PS00086">
    <property type="entry name" value="CYTOCHROME_P450"/>
    <property type="match status" value="1"/>
</dbReference>
<dbReference type="InterPro" id="IPR036396">
    <property type="entry name" value="Cyt_P450_sf"/>
</dbReference>
<proteinExistence type="inferred from homology"/>
<evidence type="ECO:0000313" key="9">
    <source>
        <dbReference type="EnsemblMetazoa" id="XP_038046231.1"/>
    </source>
</evidence>
<comment type="cofactor">
    <cofactor evidence="7">
        <name>heme</name>
        <dbReference type="ChEBI" id="CHEBI:30413"/>
    </cofactor>
</comment>
<dbReference type="Pfam" id="PF00067">
    <property type="entry name" value="p450"/>
    <property type="match status" value="1"/>
</dbReference>
<evidence type="ECO:0000256" key="6">
    <source>
        <dbReference type="ARBA" id="ARBA00023136"/>
    </source>
</evidence>
<evidence type="ECO:0008006" key="11">
    <source>
        <dbReference type="Google" id="ProtNLM"/>
    </source>
</evidence>
<dbReference type="InterPro" id="IPR050182">
    <property type="entry name" value="Cytochrome_P450_fam2"/>
</dbReference>
<organism evidence="9 10">
    <name type="scientific">Patiria miniata</name>
    <name type="common">Bat star</name>
    <name type="synonym">Asterina miniata</name>
    <dbReference type="NCBI Taxonomy" id="46514"/>
    <lineage>
        <taxon>Eukaryota</taxon>
        <taxon>Metazoa</taxon>
        <taxon>Echinodermata</taxon>
        <taxon>Eleutherozoa</taxon>
        <taxon>Asterozoa</taxon>
        <taxon>Asteroidea</taxon>
        <taxon>Valvatacea</taxon>
        <taxon>Valvatida</taxon>
        <taxon>Asterinidae</taxon>
        <taxon>Patiria</taxon>
    </lineage>
</organism>
<sequence>MQTVQCEFFYNDAVILHTSHTGHRQGVFVLVVWLLRRSRNLPPGPTGLPIIGYLPKLALQGDEYKSLALLANTYGDVFSLNLGGQLVVVLNSYEAIKKALAHPNTSDRPPTTFFIKATPDKDALGVASASGQSWTEQRKFSLKVLKGLGVGKSSFEDAIADEARYLIGEMKNHNQKPLNPTTLVGNAVSNVICSVTLGKRFEYSDGKFQELLRMINRNFELVGGGSMYQYVPFMQYLTFTPTFKELRSNVHKIVGFLNENVDEHRQNLDPDNPRDFTDVFLGEIQSNEGNNIKSHFSPSNMLLTVFEIFVGGTETTTSTLRWALLYMLAHPEVQSKVQREMDEVVGRNRLPRIADKPELPYTEATIMEVQRIASVGALGVPHMFSQDTSIFGYDMPRNTILIANLWAVSRDPNLWPEPEKFRPERFLDGDGKVRRPEEHLPFSTGRRVCLGEQLAKMELFIFFSFLLHQFTFKKPEDAPPISLKAVNGLTLTPTPFEICAVLRE</sequence>
<comment type="subcellular location">
    <subcellularLocation>
        <location evidence="1">Membrane</location>
    </subcellularLocation>
</comment>
<evidence type="ECO:0000256" key="3">
    <source>
        <dbReference type="ARBA" id="ARBA00022723"/>
    </source>
</evidence>
<dbReference type="RefSeq" id="XP_038046231.1">
    <property type="nucleotide sequence ID" value="XM_038190303.1"/>
</dbReference>
<keyword evidence="4 8" id="KW-0560">Oxidoreductase</keyword>
<dbReference type="Proteomes" id="UP000887568">
    <property type="component" value="Unplaced"/>
</dbReference>
<evidence type="ECO:0000256" key="7">
    <source>
        <dbReference type="PIRSR" id="PIRSR602401-1"/>
    </source>
</evidence>
<keyword evidence="3 7" id="KW-0479">Metal-binding</keyword>
<dbReference type="AlphaFoldDB" id="A0A913Z5E7"/>
<evidence type="ECO:0000256" key="1">
    <source>
        <dbReference type="ARBA" id="ARBA00004370"/>
    </source>
</evidence>
<dbReference type="PRINTS" id="PR00385">
    <property type="entry name" value="P450"/>
</dbReference>
<dbReference type="Gene3D" id="1.10.630.10">
    <property type="entry name" value="Cytochrome P450"/>
    <property type="match status" value="1"/>
</dbReference>
<evidence type="ECO:0000256" key="4">
    <source>
        <dbReference type="ARBA" id="ARBA00023002"/>
    </source>
</evidence>
<keyword evidence="5 7" id="KW-0408">Iron</keyword>
<keyword evidence="10" id="KW-1185">Reference proteome</keyword>
<dbReference type="OMA" id="HAVQDKS"/>
<evidence type="ECO:0000256" key="2">
    <source>
        <dbReference type="ARBA" id="ARBA00010617"/>
    </source>
</evidence>
<evidence type="ECO:0000256" key="8">
    <source>
        <dbReference type="RuleBase" id="RU000461"/>
    </source>
</evidence>
<dbReference type="PANTHER" id="PTHR24300">
    <property type="entry name" value="CYTOCHROME P450 508A4-RELATED"/>
    <property type="match status" value="1"/>
</dbReference>
<protein>
    <recommendedName>
        <fullName evidence="11">Cytochrome P450</fullName>
    </recommendedName>
</protein>